<dbReference type="SUPFAM" id="SSF52317">
    <property type="entry name" value="Class I glutamine amidotransferase-like"/>
    <property type="match status" value="1"/>
</dbReference>
<comment type="catalytic activity">
    <reaction evidence="9 10">
        <text>L-glutamine + H2O = L-glutamate + NH4(+)</text>
        <dbReference type="Rhea" id="RHEA:15889"/>
        <dbReference type="ChEBI" id="CHEBI:15377"/>
        <dbReference type="ChEBI" id="CHEBI:28938"/>
        <dbReference type="ChEBI" id="CHEBI:29985"/>
        <dbReference type="ChEBI" id="CHEBI:58359"/>
        <dbReference type="EC" id="3.5.1.2"/>
    </reaction>
</comment>
<evidence type="ECO:0000313" key="12">
    <source>
        <dbReference type="EMBL" id="MEY8244162.1"/>
    </source>
</evidence>
<comment type="pathway">
    <text evidence="1 10">Amino-acid biosynthesis; L-histidine biosynthesis; L-histidine from 5-phospho-alpha-D-ribose 1-diphosphate: step 5/9.</text>
</comment>
<dbReference type="PANTHER" id="PTHR42701">
    <property type="entry name" value="IMIDAZOLE GLYCEROL PHOSPHATE SYNTHASE SUBUNIT HISH"/>
    <property type="match status" value="1"/>
</dbReference>
<evidence type="ECO:0000256" key="1">
    <source>
        <dbReference type="ARBA" id="ARBA00005091"/>
    </source>
</evidence>
<evidence type="ECO:0000256" key="2">
    <source>
        <dbReference type="ARBA" id="ARBA00011152"/>
    </source>
</evidence>
<protein>
    <recommendedName>
        <fullName evidence="10">Imidazole glycerol phosphate synthase subunit HisH</fullName>
        <ecNumber evidence="10">4.3.2.10</ecNumber>
    </recommendedName>
    <alternativeName>
        <fullName evidence="10">IGP synthase glutaminase subunit</fullName>
        <ecNumber evidence="10">3.5.1.2</ecNumber>
    </alternativeName>
    <alternativeName>
        <fullName evidence="10">IGP synthase subunit HisH</fullName>
    </alternativeName>
    <alternativeName>
        <fullName evidence="10">ImGP synthase subunit HisH</fullName>
        <shortName evidence="10">IGPS subunit HisH</shortName>
    </alternativeName>
</protein>
<name>A0ABV4CWU0_9BACT</name>
<dbReference type="Proteomes" id="UP001565200">
    <property type="component" value="Unassembled WGS sequence"/>
</dbReference>
<evidence type="ECO:0000313" key="13">
    <source>
        <dbReference type="Proteomes" id="UP001565200"/>
    </source>
</evidence>
<feature type="active site" evidence="10">
    <location>
        <position position="180"/>
    </location>
</feature>
<dbReference type="InterPro" id="IPR017926">
    <property type="entry name" value="GATASE"/>
</dbReference>
<dbReference type="PANTHER" id="PTHR42701:SF1">
    <property type="entry name" value="IMIDAZOLE GLYCEROL PHOSPHATE SYNTHASE SUBUNIT HISH"/>
    <property type="match status" value="1"/>
</dbReference>
<sequence>MDVAIIKYNAGNNFSVMCALRRLGVDAVLTDDKDVITNAPKVIFPGVGEAASAMSYLKAHGLDRVIRDLRQPVLGICIGQQLLCRHSEENDVECLGIFDTDVRRFEAQSRLDKIPHMGWNTVHHLRNGIVSKQLDGQYVYYVHSYYVPVGPYTDSVTEYILPFSASMHKDNFYTTQFHPEKSGGIGELILKNFLEL</sequence>
<accession>A0ABV4CWU0</accession>
<dbReference type="PIRSF" id="PIRSF000495">
    <property type="entry name" value="Amidotransf_hisH"/>
    <property type="match status" value="1"/>
</dbReference>
<dbReference type="Pfam" id="PF00117">
    <property type="entry name" value="GATase"/>
    <property type="match status" value="1"/>
</dbReference>
<gene>
    <name evidence="10 12" type="primary">hisH</name>
    <name evidence="12" type="ORF">AAK873_00865</name>
</gene>
<dbReference type="GO" id="GO:0016829">
    <property type="term" value="F:lyase activity"/>
    <property type="evidence" value="ECO:0007669"/>
    <property type="project" value="UniProtKB-KW"/>
</dbReference>
<evidence type="ECO:0000256" key="4">
    <source>
        <dbReference type="ARBA" id="ARBA00022801"/>
    </source>
</evidence>
<keyword evidence="13" id="KW-1185">Reference proteome</keyword>
<dbReference type="RefSeq" id="WP_121698964.1">
    <property type="nucleotide sequence ID" value="NZ_JBCLPP010000002.1"/>
</dbReference>
<comment type="function">
    <text evidence="10">IGPS catalyzes the conversion of PRFAR and glutamine to IGP, AICAR and glutamate. The HisH subunit catalyzes the hydrolysis of glutamine to glutamate and ammonia as part of the synthesis of IGP and AICAR. The resulting ammonia molecule is channeled to the active site of HisF.</text>
</comment>
<dbReference type="Gene3D" id="3.40.50.880">
    <property type="match status" value="1"/>
</dbReference>
<feature type="domain" description="Glutamine amidotransferase" evidence="11">
    <location>
        <begin position="38"/>
        <end position="194"/>
    </location>
</feature>
<feature type="active site" description="Nucleophile" evidence="10">
    <location>
        <position position="77"/>
    </location>
</feature>
<keyword evidence="6 10" id="KW-0368">Histidine biosynthesis</keyword>
<evidence type="ECO:0000256" key="6">
    <source>
        <dbReference type="ARBA" id="ARBA00023102"/>
    </source>
</evidence>
<dbReference type="EC" id="4.3.2.10" evidence="10"/>
<keyword evidence="7 10" id="KW-0456">Lyase</keyword>
<comment type="subunit">
    <text evidence="2 10">Heterodimer of HisH and HisF.</text>
</comment>
<comment type="catalytic activity">
    <reaction evidence="8 10">
        <text>5-[(5-phospho-1-deoxy-D-ribulos-1-ylimino)methylamino]-1-(5-phospho-beta-D-ribosyl)imidazole-4-carboxamide + L-glutamine = D-erythro-1-(imidazol-4-yl)glycerol 3-phosphate + 5-amino-1-(5-phospho-beta-D-ribosyl)imidazole-4-carboxamide + L-glutamate + H(+)</text>
        <dbReference type="Rhea" id="RHEA:24793"/>
        <dbReference type="ChEBI" id="CHEBI:15378"/>
        <dbReference type="ChEBI" id="CHEBI:29985"/>
        <dbReference type="ChEBI" id="CHEBI:58278"/>
        <dbReference type="ChEBI" id="CHEBI:58359"/>
        <dbReference type="ChEBI" id="CHEBI:58475"/>
        <dbReference type="ChEBI" id="CHEBI:58525"/>
        <dbReference type="EC" id="4.3.2.10"/>
    </reaction>
</comment>
<evidence type="ECO:0000256" key="5">
    <source>
        <dbReference type="ARBA" id="ARBA00022962"/>
    </source>
</evidence>
<evidence type="ECO:0000256" key="8">
    <source>
        <dbReference type="ARBA" id="ARBA00047838"/>
    </source>
</evidence>
<dbReference type="EC" id="3.5.1.2" evidence="10"/>
<dbReference type="InterPro" id="IPR010139">
    <property type="entry name" value="Imidazole-glycPsynth_HisH"/>
</dbReference>
<feature type="active site" evidence="10">
    <location>
        <position position="178"/>
    </location>
</feature>
<dbReference type="EMBL" id="JBCLPP010000002">
    <property type="protein sequence ID" value="MEY8244162.1"/>
    <property type="molecule type" value="Genomic_DNA"/>
</dbReference>
<keyword evidence="10" id="KW-0963">Cytoplasm</keyword>
<dbReference type="InterPro" id="IPR029062">
    <property type="entry name" value="Class_I_gatase-like"/>
</dbReference>
<comment type="subcellular location">
    <subcellularLocation>
        <location evidence="10">Cytoplasm</location>
    </subcellularLocation>
</comment>
<evidence type="ECO:0000256" key="10">
    <source>
        <dbReference type="HAMAP-Rule" id="MF_00278"/>
    </source>
</evidence>
<comment type="caution">
    <text evidence="12">The sequence shown here is derived from an EMBL/GenBank/DDBJ whole genome shotgun (WGS) entry which is preliminary data.</text>
</comment>
<dbReference type="HAMAP" id="MF_00278">
    <property type="entry name" value="HisH"/>
    <property type="match status" value="1"/>
</dbReference>
<evidence type="ECO:0000256" key="7">
    <source>
        <dbReference type="ARBA" id="ARBA00023239"/>
    </source>
</evidence>
<evidence type="ECO:0000256" key="3">
    <source>
        <dbReference type="ARBA" id="ARBA00022605"/>
    </source>
</evidence>
<reference evidence="12 13" key="1">
    <citation type="submission" date="2024-03" db="EMBL/GenBank/DDBJ databases">
        <title>Mouse gut bacterial collection (mGBC) of GemPharmatech.</title>
        <authorList>
            <person name="He Y."/>
            <person name="Dong L."/>
            <person name="Wu D."/>
            <person name="Gao X."/>
            <person name="Lin Z."/>
        </authorList>
    </citation>
    <scope>NUCLEOTIDE SEQUENCE [LARGE SCALE GENOMIC DNA]</scope>
    <source>
        <strain evidence="12 13">54-13</strain>
    </source>
</reference>
<dbReference type="PROSITE" id="PS51273">
    <property type="entry name" value="GATASE_TYPE_1"/>
    <property type="match status" value="1"/>
</dbReference>
<dbReference type="PROSITE" id="PS51274">
    <property type="entry name" value="GATASE_COBBQ"/>
    <property type="match status" value="1"/>
</dbReference>
<organism evidence="12 13">
    <name type="scientific">Heminiphilus faecis</name>
    <dbReference type="NCBI Taxonomy" id="2601703"/>
    <lineage>
        <taxon>Bacteria</taxon>
        <taxon>Pseudomonadati</taxon>
        <taxon>Bacteroidota</taxon>
        <taxon>Bacteroidia</taxon>
        <taxon>Bacteroidales</taxon>
        <taxon>Muribaculaceae</taxon>
        <taxon>Heminiphilus</taxon>
    </lineage>
</organism>
<evidence type="ECO:0000256" key="9">
    <source>
        <dbReference type="ARBA" id="ARBA00049534"/>
    </source>
</evidence>
<keyword evidence="3 10" id="KW-0028">Amino-acid biosynthesis</keyword>
<keyword evidence="4 10" id="KW-0378">Hydrolase</keyword>
<evidence type="ECO:0000259" key="11">
    <source>
        <dbReference type="Pfam" id="PF00117"/>
    </source>
</evidence>
<keyword evidence="5 10" id="KW-0315">Glutamine amidotransferase</keyword>
<dbReference type="NCBIfam" id="TIGR01855">
    <property type="entry name" value="IMP_synth_hisH"/>
    <property type="match status" value="1"/>
</dbReference>
<proteinExistence type="inferred from homology"/>